<keyword evidence="2" id="KW-1185">Reference proteome</keyword>
<accession>A0ACB9C396</accession>
<evidence type="ECO:0000313" key="2">
    <source>
        <dbReference type="Proteomes" id="UP001055879"/>
    </source>
</evidence>
<evidence type="ECO:0000313" key="1">
    <source>
        <dbReference type="EMBL" id="KAI3728695.1"/>
    </source>
</evidence>
<reference evidence="1 2" key="2">
    <citation type="journal article" date="2022" name="Mol. Ecol. Resour.">
        <title>The genomes of chicory, endive, great burdock and yacon provide insights into Asteraceae paleo-polyploidization history and plant inulin production.</title>
        <authorList>
            <person name="Fan W."/>
            <person name="Wang S."/>
            <person name="Wang H."/>
            <person name="Wang A."/>
            <person name="Jiang F."/>
            <person name="Liu H."/>
            <person name="Zhao H."/>
            <person name="Xu D."/>
            <person name="Zhang Y."/>
        </authorList>
    </citation>
    <scope>NUCLEOTIDE SEQUENCE [LARGE SCALE GENOMIC DNA]</scope>
    <source>
        <strain evidence="2">cv. Niubang</strain>
    </source>
</reference>
<proteinExistence type="predicted"/>
<comment type="caution">
    <text evidence="1">The sequence shown here is derived from an EMBL/GenBank/DDBJ whole genome shotgun (WGS) entry which is preliminary data.</text>
</comment>
<sequence length="587" mass="66975">MDTIGTPNNSSWILDSGASHHVTNDINNLSLHAPYDGSDELIIGDGSSLPISNTDVWTSPVLSYDNFKYYVIFVDQFTKYTWLYPLKKKSDTHDTFIRFRGLVEKYFHKHIVQVFSDNGGEYEKLHSYLSSHGISHLTTPPHTPEHNGISERRHRHIVETGLTLLSHSKLPLSFWPHAFSTVTYLINRLPTPTLNNASPFLKLFGTPPNYKKLQNFGCLCYPWLRPYVSHKLDNRSVPCIFVGYCSSQSAYYCLHSPTKRLYVSRHVKFVDDVFPYQSLCPSPNPSLVPNLDEWCTIDIPFPVQTLVSPPLSFPTPSPLTPPPTFPSSPSPPPPPPSRTIVTRLQNNIFKPNPKYVHLTTVHSHPCEPRTITQALKDPRWRNAMIAEHEALTRNDTWELVPPHPSQNIIGCKWVYRIKYKPDNTIERYKARLVAKGFHQRPVIDYSETFNPVIKPTTVRLMLSLSITNDWAIRQLDINNAFLQGHLTETVYMSQPLGFIDKTSPTHVCKLKKAIYGLKQAPRAWAKTNSDGRERTELENLFGAFENVVLAENSDQWVSKDSIDGKFQTADIRVLIDNKTRYNGTNKT</sequence>
<organism evidence="1 2">
    <name type="scientific">Arctium lappa</name>
    <name type="common">Greater burdock</name>
    <name type="synonym">Lappa major</name>
    <dbReference type="NCBI Taxonomy" id="4217"/>
    <lineage>
        <taxon>Eukaryota</taxon>
        <taxon>Viridiplantae</taxon>
        <taxon>Streptophyta</taxon>
        <taxon>Embryophyta</taxon>
        <taxon>Tracheophyta</taxon>
        <taxon>Spermatophyta</taxon>
        <taxon>Magnoliopsida</taxon>
        <taxon>eudicotyledons</taxon>
        <taxon>Gunneridae</taxon>
        <taxon>Pentapetalae</taxon>
        <taxon>asterids</taxon>
        <taxon>campanulids</taxon>
        <taxon>Asterales</taxon>
        <taxon>Asteraceae</taxon>
        <taxon>Carduoideae</taxon>
        <taxon>Cardueae</taxon>
        <taxon>Arctiinae</taxon>
        <taxon>Arctium</taxon>
    </lineage>
</organism>
<gene>
    <name evidence="1" type="ORF">L6452_17336</name>
</gene>
<dbReference type="Proteomes" id="UP001055879">
    <property type="component" value="Linkage Group LG05"/>
</dbReference>
<protein>
    <submittedName>
        <fullName evidence="1">Uncharacterized protein</fullName>
    </submittedName>
</protein>
<name>A0ACB9C396_ARCLA</name>
<reference evidence="2" key="1">
    <citation type="journal article" date="2022" name="Mol. Ecol. Resour.">
        <title>The genomes of chicory, endive, great burdock and yacon provide insights into Asteraceae palaeo-polyploidization history and plant inulin production.</title>
        <authorList>
            <person name="Fan W."/>
            <person name="Wang S."/>
            <person name="Wang H."/>
            <person name="Wang A."/>
            <person name="Jiang F."/>
            <person name="Liu H."/>
            <person name="Zhao H."/>
            <person name="Xu D."/>
            <person name="Zhang Y."/>
        </authorList>
    </citation>
    <scope>NUCLEOTIDE SEQUENCE [LARGE SCALE GENOMIC DNA]</scope>
    <source>
        <strain evidence="2">cv. Niubang</strain>
    </source>
</reference>
<dbReference type="EMBL" id="CM042051">
    <property type="protein sequence ID" value="KAI3728695.1"/>
    <property type="molecule type" value="Genomic_DNA"/>
</dbReference>